<keyword evidence="8" id="KW-1133">Transmembrane helix</keyword>
<evidence type="ECO:0000256" key="4">
    <source>
        <dbReference type="ARBA" id="ARBA00023015"/>
    </source>
</evidence>
<dbReference type="GO" id="GO:0006351">
    <property type="term" value="P:DNA-templated transcription"/>
    <property type="evidence" value="ECO:0007669"/>
    <property type="project" value="InterPro"/>
</dbReference>
<gene>
    <name evidence="10" type="ORF">TGAM01_v203429</name>
</gene>
<dbReference type="PROSITE" id="PS00463">
    <property type="entry name" value="ZN2_CY6_FUNGAL_1"/>
    <property type="match status" value="1"/>
</dbReference>
<keyword evidence="6" id="KW-0804">Transcription</keyword>
<dbReference type="GO" id="GO:0045944">
    <property type="term" value="P:positive regulation of transcription by RNA polymerase II"/>
    <property type="evidence" value="ECO:0007669"/>
    <property type="project" value="TreeGrafter"/>
</dbReference>
<keyword evidence="5" id="KW-0238">DNA-binding</keyword>
<dbReference type="GO" id="GO:0008270">
    <property type="term" value="F:zinc ion binding"/>
    <property type="evidence" value="ECO:0007669"/>
    <property type="project" value="InterPro"/>
</dbReference>
<dbReference type="Pfam" id="PF00172">
    <property type="entry name" value="Zn_clus"/>
    <property type="match status" value="1"/>
</dbReference>
<dbReference type="Gene3D" id="4.10.240.10">
    <property type="entry name" value="Zn(2)-C6 fungal-type DNA-binding domain"/>
    <property type="match status" value="1"/>
</dbReference>
<keyword evidence="3" id="KW-0862">Zinc</keyword>
<feature type="domain" description="Zn(2)-C6 fungal-type" evidence="9">
    <location>
        <begin position="8"/>
        <end position="36"/>
    </location>
</feature>
<dbReference type="STRING" id="398673.A0A2P4ZTP8"/>
<dbReference type="AlphaFoldDB" id="A0A2P4ZTP8"/>
<dbReference type="InterPro" id="IPR052202">
    <property type="entry name" value="Yeast_MetPath_Reg"/>
</dbReference>
<keyword evidence="8" id="KW-0472">Membrane</keyword>
<dbReference type="PANTHER" id="PTHR47782">
    <property type="entry name" value="ZN(II)2CYS6 TRANSCRIPTION FACTOR (EUROFUNG)-RELATED"/>
    <property type="match status" value="1"/>
</dbReference>
<dbReference type="GO" id="GO:0043565">
    <property type="term" value="F:sequence-specific DNA binding"/>
    <property type="evidence" value="ECO:0007669"/>
    <property type="project" value="TreeGrafter"/>
</dbReference>
<dbReference type="Pfam" id="PF04082">
    <property type="entry name" value="Fungal_trans"/>
    <property type="match status" value="1"/>
</dbReference>
<dbReference type="GeneID" id="29981332"/>
<comment type="caution">
    <text evidence="10">The sequence shown here is derived from an EMBL/GenBank/DDBJ whole genome shotgun (WGS) entry which is preliminary data.</text>
</comment>
<dbReference type="GO" id="GO:0000981">
    <property type="term" value="F:DNA-binding transcription factor activity, RNA polymerase II-specific"/>
    <property type="evidence" value="ECO:0007669"/>
    <property type="project" value="InterPro"/>
</dbReference>
<evidence type="ECO:0000256" key="7">
    <source>
        <dbReference type="ARBA" id="ARBA00023242"/>
    </source>
</evidence>
<dbReference type="SMART" id="SM00066">
    <property type="entry name" value="GAL4"/>
    <property type="match status" value="1"/>
</dbReference>
<dbReference type="Proteomes" id="UP000054821">
    <property type="component" value="Unassembled WGS sequence"/>
</dbReference>
<evidence type="ECO:0000256" key="5">
    <source>
        <dbReference type="ARBA" id="ARBA00023125"/>
    </source>
</evidence>
<dbReference type="CDD" id="cd12148">
    <property type="entry name" value="fungal_TF_MHR"/>
    <property type="match status" value="1"/>
</dbReference>
<evidence type="ECO:0000256" key="1">
    <source>
        <dbReference type="ARBA" id="ARBA00004123"/>
    </source>
</evidence>
<evidence type="ECO:0000256" key="6">
    <source>
        <dbReference type="ARBA" id="ARBA00023163"/>
    </source>
</evidence>
<evidence type="ECO:0000256" key="8">
    <source>
        <dbReference type="SAM" id="Phobius"/>
    </source>
</evidence>
<protein>
    <recommendedName>
        <fullName evidence="9">Zn(2)-C6 fungal-type domain-containing protein</fullName>
    </recommendedName>
</protein>
<evidence type="ECO:0000313" key="11">
    <source>
        <dbReference type="Proteomes" id="UP000054821"/>
    </source>
</evidence>
<accession>A0A2P4ZTP8</accession>
<reference evidence="10 11" key="1">
    <citation type="journal article" date="2016" name="Genome Announc.">
        <title>Draft Whole-Genome Sequence of Trichoderma gamsii T6085, a Promising Biocontrol Agent of Fusarium Head Blight on Wheat.</title>
        <authorList>
            <person name="Baroncelli R."/>
            <person name="Zapparata A."/>
            <person name="Piaggeschi G."/>
            <person name="Sarrocco S."/>
            <person name="Vannacci G."/>
        </authorList>
    </citation>
    <scope>NUCLEOTIDE SEQUENCE [LARGE SCALE GENOMIC DNA]</scope>
    <source>
        <strain evidence="10 11">T6085</strain>
    </source>
</reference>
<sequence>MTSKVRIACRRCRAKRIKCDGSIPACSNCQKAGEACLDVDGRNNSIAIPRDFTANARARIEWLEGQLRRHAPHVNLDDGPKVDLGLHKVVDPPTTLETKSVEAEDTASLSKRTFDVTQEQTQLHEQPFTTEARSVALDLGLLSLGSDSRQLHYLGSSSGRLFTSLIGLGLPETTTQAPTRNPFKSLSQPGFDGKSGSFAYAKRQKEASRLVYDILRKTLPAREDAHILLETYLRNIHAEHPFLHPGSTVAAIEALYQCADAEPSAEIGFNGEFALSRGVDCTVISIFTATFHVFMVFTLAATIRTRQRMYDFAPDQFYRAAISVAHYCFSDTSVASVQAILLLAVHSLLSPTEVNIWTLTYTAMAQCIDLGLHRMPADGDGISAAAALTRKMVFFSVYHLDRSVATIQGRPLGIRDETFDVQLPSLRDVQADAAALASSSLFTELSIPAIVAFAIHRFRLDSIISEIKMLFYHLPSQISAYSWPADHQATQNAIRQRLQDWRHEISSLSNVLPQDMSDENCQLYMRQYELTAHSQFFAAMILLYQPSQMVPHPREEALLICYQCAASRINIYNSLYNVDGLFQSWRNVQGVFSSGATMIYCLWTSSSVQNSVPISKAMTDLRTCTNLLSVGGEWWPSVKRGKETFGRAMDALLKKLDQSKTPLQTHRNTGSPNWRLVRNVPQQFDRESANDESLTLATSTHSRDMDSFWGFNAALPPNSSDSPRNDATTNHGTTYWTALDNRGDQSLQFNQQDFGSAVSELNTEALDNTVEAFIAEFLQNDTAWNPF</sequence>
<evidence type="ECO:0000256" key="2">
    <source>
        <dbReference type="ARBA" id="ARBA00022723"/>
    </source>
</evidence>
<dbReference type="PROSITE" id="PS50048">
    <property type="entry name" value="ZN2_CY6_FUNGAL_2"/>
    <property type="match status" value="1"/>
</dbReference>
<dbReference type="InterPro" id="IPR007219">
    <property type="entry name" value="XnlR_reg_dom"/>
</dbReference>
<comment type="subcellular location">
    <subcellularLocation>
        <location evidence="1">Nucleus</location>
    </subcellularLocation>
</comment>
<evidence type="ECO:0000256" key="3">
    <source>
        <dbReference type="ARBA" id="ARBA00022833"/>
    </source>
</evidence>
<dbReference type="EMBL" id="JPDN02000009">
    <property type="protein sequence ID" value="PON27662.1"/>
    <property type="molecule type" value="Genomic_DNA"/>
</dbReference>
<keyword evidence="7" id="KW-0539">Nucleus</keyword>
<dbReference type="GO" id="GO:0005634">
    <property type="term" value="C:nucleus"/>
    <property type="evidence" value="ECO:0007669"/>
    <property type="project" value="UniProtKB-SubCell"/>
</dbReference>
<name>A0A2P4ZTP8_9HYPO</name>
<proteinExistence type="predicted"/>
<dbReference type="SUPFAM" id="SSF57701">
    <property type="entry name" value="Zn2/Cys6 DNA-binding domain"/>
    <property type="match status" value="1"/>
</dbReference>
<keyword evidence="8" id="KW-0812">Transmembrane</keyword>
<feature type="transmembrane region" description="Helical" evidence="8">
    <location>
        <begin position="283"/>
        <end position="303"/>
    </location>
</feature>
<dbReference type="CDD" id="cd00067">
    <property type="entry name" value="GAL4"/>
    <property type="match status" value="1"/>
</dbReference>
<dbReference type="InterPro" id="IPR001138">
    <property type="entry name" value="Zn2Cys6_DnaBD"/>
</dbReference>
<dbReference type="SMART" id="SM00906">
    <property type="entry name" value="Fungal_trans"/>
    <property type="match status" value="1"/>
</dbReference>
<evidence type="ECO:0000259" key="9">
    <source>
        <dbReference type="PROSITE" id="PS50048"/>
    </source>
</evidence>
<keyword evidence="4" id="KW-0805">Transcription regulation</keyword>
<dbReference type="PANTHER" id="PTHR47782:SF1">
    <property type="entry name" value="PYRIMIDINE PATHWAY REGULATORY PROTEIN 1"/>
    <property type="match status" value="1"/>
</dbReference>
<dbReference type="InterPro" id="IPR036864">
    <property type="entry name" value="Zn2-C6_fun-type_DNA-bd_sf"/>
</dbReference>
<keyword evidence="11" id="KW-1185">Reference proteome</keyword>
<dbReference type="RefSeq" id="XP_018665520.1">
    <property type="nucleotide sequence ID" value="XM_018801249.1"/>
</dbReference>
<evidence type="ECO:0000313" key="10">
    <source>
        <dbReference type="EMBL" id="PON27662.1"/>
    </source>
</evidence>
<keyword evidence="2" id="KW-0479">Metal-binding</keyword>
<organism evidence="10 11">
    <name type="scientific">Trichoderma gamsii</name>
    <dbReference type="NCBI Taxonomy" id="398673"/>
    <lineage>
        <taxon>Eukaryota</taxon>
        <taxon>Fungi</taxon>
        <taxon>Dikarya</taxon>
        <taxon>Ascomycota</taxon>
        <taxon>Pezizomycotina</taxon>
        <taxon>Sordariomycetes</taxon>
        <taxon>Hypocreomycetidae</taxon>
        <taxon>Hypocreales</taxon>
        <taxon>Hypocreaceae</taxon>
        <taxon>Trichoderma</taxon>
    </lineage>
</organism>